<dbReference type="Proteomes" id="UP000777482">
    <property type="component" value="Unassembled WGS sequence"/>
</dbReference>
<evidence type="ECO:0000313" key="3">
    <source>
        <dbReference type="Proteomes" id="UP000777482"/>
    </source>
</evidence>
<evidence type="ECO:0000256" key="1">
    <source>
        <dbReference type="SAM" id="MobiDB-lite"/>
    </source>
</evidence>
<dbReference type="AlphaFoldDB" id="A0A9P6VYW5"/>
<accession>A0A9P6VYW5</accession>
<reference evidence="2 3" key="1">
    <citation type="submission" date="2020-11" db="EMBL/GenBank/DDBJ databases">
        <title>Kefir isolates.</title>
        <authorList>
            <person name="Marcisauskas S."/>
            <person name="Kim Y."/>
            <person name="Blasche S."/>
        </authorList>
    </citation>
    <scope>NUCLEOTIDE SEQUENCE [LARGE SCALE GENOMIC DNA]</scope>
    <source>
        <strain evidence="2 3">KR</strain>
    </source>
</reference>
<organism evidence="2 3">
    <name type="scientific">Rhodotorula mucilaginosa</name>
    <name type="common">Yeast</name>
    <name type="synonym">Rhodotorula rubra</name>
    <dbReference type="NCBI Taxonomy" id="5537"/>
    <lineage>
        <taxon>Eukaryota</taxon>
        <taxon>Fungi</taxon>
        <taxon>Dikarya</taxon>
        <taxon>Basidiomycota</taxon>
        <taxon>Pucciniomycotina</taxon>
        <taxon>Microbotryomycetes</taxon>
        <taxon>Sporidiobolales</taxon>
        <taxon>Sporidiobolaceae</taxon>
        <taxon>Rhodotorula</taxon>
    </lineage>
</organism>
<keyword evidence="3" id="KW-1185">Reference proteome</keyword>
<protein>
    <submittedName>
        <fullName evidence="2">Uncharacterized protein</fullName>
    </submittedName>
</protein>
<evidence type="ECO:0000313" key="2">
    <source>
        <dbReference type="EMBL" id="KAG0658916.1"/>
    </source>
</evidence>
<comment type="caution">
    <text evidence="2">The sequence shown here is derived from an EMBL/GenBank/DDBJ whole genome shotgun (WGS) entry which is preliminary data.</text>
</comment>
<feature type="compositionally biased region" description="Low complexity" evidence="1">
    <location>
        <begin position="116"/>
        <end position="132"/>
    </location>
</feature>
<name>A0A9P6VYW5_RHOMI</name>
<sequence length="196" mass="21316">MAEPPAPYAPPKKRFVGTVINGQERTHTHGEHARLKSHYALHNLQRKETNPVAHIPARRYSDPPPGQPAILPSFERIVRQTTQETVCAPHVVLPPIQIREQDVATEFGSSPLSRRTPASLPSSLHSALSTSPESCTTPFALKSVGGLQMPVVQSTGLPSRFDDYRLPPPRPSQPLYQGIGPSLAAFVTSPSIGRSE</sequence>
<dbReference type="OrthoDB" id="10419244at2759"/>
<dbReference type="EMBL" id="PUHQ01000060">
    <property type="protein sequence ID" value="KAG0658916.1"/>
    <property type="molecule type" value="Genomic_DNA"/>
</dbReference>
<feature type="region of interest" description="Disordered" evidence="1">
    <location>
        <begin position="108"/>
        <end position="132"/>
    </location>
</feature>
<gene>
    <name evidence="2" type="ORF">C6P46_005536</name>
</gene>
<proteinExistence type="predicted"/>